<protein>
    <submittedName>
        <fullName evidence="2">Uncharacterized protein</fullName>
    </submittedName>
</protein>
<dbReference type="Proteomes" id="UP000527616">
    <property type="component" value="Unassembled WGS sequence"/>
</dbReference>
<dbReference type="AlphaFoldDB" id="A0A7Z0DB15"/>
<feature type="transmembrane region" description="Helical" evidence="1">
    <location>
        <begin position="139"/>
        <end position="159"/>
    </location>
</feature>
<evidence type="ECO:0000313" key="3">
    <source>
        <dbReference type="Proteomes" id="UP000527616"/>
    </source>
</evidence>
<keyword evidence="1" id="KW-1133">Transmembrane helix</keyword>
<comment type="caution">
    <text evidence="2">The sequence shown here is derived from an EMBL/GenBank/DDBJ whole genome shotgun (WGS) entry which is preliminary data.</text>
</comment>
<feature type="transmembrane region" description="Helical" evidence="1">
    <location>
        <begin position="224"/>
        <end position="243"/>
    </location>
</feature>
<organism evidence="2 3">
    <name type="scientific">Naumannella cuiyingiana</name>
    <dbReference type="NCBI Taxonomy" id="1347891"/>
    <lineage>
        <taxon>Bacteria</taxon>
        <taxon>Bacillati</taxon>
        <taxon>Actinomycetota</taxon>
        <taxon>Actinomycetes</taxon>
        <taxon>Propionibacteriales</taxon>
        <taxon>Propionibacteriaceae</taxon>
        <taxon>Naumannella</taxon>
    </lineage>
</organism>
<gene>
    <name evidence="2" type="ORF">GGQ54_002870</name>
</gene>
<feature type="transmembrane region" description="Helical" evidence="1">
    <location>
        <begin position="100"/>
        <end position="119"/>
    </location>
</feature>
<accession>A0A7Z0DB15</accession>
<feature type="transmembrane region" description="Helical" evidence="1">
    <location>
        <begin position="333"/>
        <end position="353"/>
    </location>
</feature>
<evidence type="ECO:0000313" key="2">
    <source>
        <dbReference type="EMBL" id="NYI72310.1"/>
    </source>
</evidence>
<feature type="transmembrane region" description="Helical" evidence="1">
    <location>
        <begin position="26"/>
        <end position="47"/>
    </location>
</feature>
<feature type="transmembrane region" description="Helical" evidence="1">
    <location>
        <begin position="250"/>
        <end position="269"/>
    </location>
</feature>
<feature type="transmembrane region" description="Helical" evidence="1">
    <location>
        <begin position="59"/>
        <end position="79"/>
    </location>
</feature>
<feature type="transmembrane region" description="Helical" evidence="1">
    <location>
        <begin position="171"/>
        <end position="193"/>
    </location>
</feature>
<evidence type="ECO:0000256" key="1">
    <source>
        <dbReference type="SAM" id="Phobius"/>
    </source>
</evidence>
<reference evidence="2 3" key="1">
    <citation type="submission" date="2020-07" db="EMBL/GenBank/DDBJ databases">
        <title>Sequencing the genomes of 1000 actinobacteria strains.</title>
        <authorList>
            <person name="Klenk H.-P."/>
        </authorList>
    </citation>
    <scope>NUCLEOTIDE SEQUENCE [LARGE SCALE GENOMIC DNA]</scope>
    <source>
        <strain evidence="2 3">DSM 103164</strain>
    </source>
</reference>
<dbReference type="EMBL" id="JACBZS010000001">
    <property type="protein sequence ID" value="NYI72310.1"/>
    <property type="molecule type" value="Genomic_DNA"/>
</dbReference>
<dbReference type="RefSeq" id="WP_144009639.1">
    <property type="nucleotide sequence ID" value="NZ_JACBZS010000001.1"/>
</dbReference>
<proteinExistence type="predicted"/>
<sequence length="374" mass="39410">MDTTAATPKLTRDPRRWAASTTREDLIAAAFGLWLMGALYTDGWAHLNVPGMETFFTPWHAVLYSGFAALALWTARLGWKQWRARPHESASQSWPLRARMAFPPGYGLSAIGVGVFLLGGVGDMLWHTLLGIETGIDALVSPTHLLLLVGAGLLVSGPVRADRLTRRSGSLVSWPAVISYAVVAGIAGFFLSYTSVFVTPLARIPMTTIPEGAPGHEAGEMPTSLGLASYLLTTALLTVPLLMASNGRRLPTGAITMLVALAAIPGAALQNWQNIVAAIAAVLGAAVADIAVSAARTRRPEHQGWVAAVPLFVWPAQLLGLHLSVGVAWTVELWAGVVALTVVEAVVLGRLLVTPPDDAAQPATLGHGRSPATQ</sequence>
<name>A0A7Z0DB15_9ACTN</name>
<keyword evidence="3" id="KW-1185">Reference proteome</keyword>
<keyword evidence="1" id="KW-0812">Transmembrane</keyword>
<feature type="transmembrane region" description="Helical" evidence="1">
    <location>
        <begin position="304"/>
        <end position="327"/>
    </location>
</feature>
<feature type="transmembrane region" description="Helical" evidence="1">
    <location>
        <begin position="275"/>
        <end position="292"/>
    </location>
</feature>
<keyword evidence="1" id="KW-0472">Membrane</keyword>